<name>A0ABY8N9J1_9GAMM</name>
<evidence type="ECO:0000313" key="2">
    <source>
        <dbReference type="EMBL" id="WGL15571.1"/>
    </source>
</evidence>
<protein>
    <submittedName>
        <fullName evidence="2">DUF3833 domain-containing protein</fullName>
    </submittedName>
</protein>
<proteinExistence type="predicted"/>
<evidence type="ECO:0000256" key="1">
    <source>
        <dbReference type="SAM" id="SignalP"/>
    </source>
</evidence>
<dbReference type="InterPro" id="IPR024409">
    <property type="entry name" value="DUF3833"/>
</dbReference>
<organism evidence="2 3">
    <name type="scientific">Microbulbifer bruguierae</name>
    <dbReference type="NCBI Taxonomy" id="3029061"/>
    <lineage>
        <taxon>Bacteria</taxon>
        <taxon>Pseudomonadati</taxon>
        <taxon>Pseudomonadota</taxon>
        <taxon>Gammaproteobacteria</taxon>
        <taxon>Cellvibrionales</taxon>
        <taxon>Microbulbiferaceae</taxon>
        <taxon>Microbulbifer</taxon>
    </lineage>
</organism>
<keyword evidence="1" id="KW-0732">Signal</keyword>
<dbReference type="Proteomes" id="UP001236500">
    <property type="component" value="Chromosome"/>
</dbReference>
<dbReference type="RefSeq" id="WP_280318503.1">
    <property type="nucleotide sequence ID" value="NZ_CP118605.1"/>
</dbReference>
<sequence>MPAVRVFVLLLLLLPLINACSGPAVEDYAANTPVFTPERFFNGPLTAHGILKDRGGSVTRRFTASLTGTWENGRGLLAEKFEFDDGEIQYRNWQLTPVQTPGSGRQYVGRAEDVVGEARLTSGGNSAFMQYVLEVPYKGRTIQVNVKDRMYLIDEQTLIGESDLSKWGFDVGEIVLTIVKHE</sequence>
<keyword evidence="3" id="KW-1185">Reference proteome</keyword>
<feature type="chain" id="PRO_5046133903" evidence="1">
    <location>
        <begin position="25"/>
        <end position="182"/>
    </location>
</feature>
<evidence type="ECO:0000313" key="3">
    <source>
        <dbReference type="Proteomes" id="UP001236500"/>
    </source>
</evidence>
<reference evidence="2 3" key="1">
    <citation type="submission" date="2023-02" db="EMBL/GenBank/DDBJ databases">
        <title>Description and genomic characterization of Microbulbifer bruguierae sp. nov., isolated from the sediment of mangrove plant Bruguiera sexangula.</title>
        <authorList>
            <person name="Long M."/>
        </authorList>
    </citation>
    <scope>NUCLEOTIDE SEQUENCE [LARGE SCALE GENOMIC DNA]</scope>
    <source>
        <strain evidence="2 3">H12</strain>
    </source>
</reference>
<dbReference type="EMBL" id="CP118605">
    <property type="protein sequence ID" value="WGL15571.1"/>
    <property type="molecule type" value="Genomic_DNA"/>
</dbReference>
<gene>
    <name evidence="2" type="ORF">PVT68_12405</name>
</gene>
<dbReference type="Pfam" id="PF12915">
    <property type="entry name" value="DUF3833"/>
    <property type="match status" value="1"/>
</dbReference>
<feature type="signal peptide" evidence="1">
    <location>
        <begin position="1"/>
        <end position="24"/>
    </location>
</feature>
<accession>A0ABY8N9J1</accession>